<name>A0ABV6M2W9_9ACTN</name>
<comment type="caution">
    <text evidence="1">The sequence shown here is derived from an EMBL/GenBank/DDBJ whole genome shotgun (WGS) entry which is preliminary data.</text>
</comment>
<keyword evidence="2" id="KW-1185">Reference proteome</keyword>
<protein>
    <submittedName>
        <fullName evidence="1">Uncharacterized protein</fullName>
    </submittedName>
</protein>
<gene>
    <name evidence="1" type="ORF">ACFFIA_15360</name>
</gene>
<evidence type="ECO:0000313" key="1">
    <source>
        <dbReference type="EMBL" id="MFC0529035.1"/>
    </source>
</evidence>
<reference evidence="1 2" key="1">
    <citation type="submission" date="2024-09" db="EMBL/GenBank/DDBJ databases">
        <authorList>
            <person name="Sun Q."/>
            <person name="Mori K."/>
        </authorList>
    </citation>
    <scope>NUCLEOTIDE SEQUENCE [LARGE SCALE GENOMIC DNA]</scope>
    <source>
        <strain evidence="1 2">TBRC 3947</strain>
    </source>
</reference>
<dbReference type="Proteomes" id="UP001589867">
    <property type="component" value="Unassembled WGS sequence"/>
</dbReference>
<proteinExistence type="predicted"/>
<organism evidence="1 2">
    <name type="scientific">Phytohabitans kaempferiae</name>
    <dbReference type="NCBI Taxonomy" id="1620943"/>
    <lineage>
        <taxon>Bacteria</taxon>
        <taxon>Bacillati</taxon>
        <taxon>Actinomycetota</taxon>
        <taxon>Actinomycetes</taxon>
        <taxon>Micromonosporales</taxon>
        <taxon>Micromonosporaceae</taxon>
    </lineage>
</organism>
<evidence type="ECO:0000313" key="2">
    <source>
        <dbReference type="Proteomes" id="UP001589867"/>
    </source>
</evidence>
<dbReference type="RefSeq" id="WP_377251389.1">
    <property type="nucleotide sequence ID" value="NZ_JBHLUH010000023.1"/>
</dbReference>
<dbReference type="EMBL" id="JBHLUH010000023">
    <property type="protein sequence ID" value="MFC0529035.1"/>
    <property type="molecule type" value="Genomic_DNA"/>
</dbReference>
<sequence length="277" mass="32844">MFDMVVREGVLAYFSSEHWAETFKAMQRGASNRHLHTYAQSAIHPRDLIPVFRAFFENRGFVQQRRIVLHVQDRGYANIYNIHPRTDMPHSEVYLRFNDQSILEPSAVDPNPDTSLEYWDDEFMAKVYERHPWRDPSPSEEEEIRAYFHSRHWTQAYEYLMELGALHCHVPVWTSISPEALVRIGTEEIRRDGFDVDKAVAVVFNNLGRETGKNVYLSRSPDITLELEWAFRESVVIEPRHPHVTLRIDESREQVHLDPVPYFRLRPEDIEWLKERV</sequence>
<accession>A0ABV6M2W9</accession>